<feature type="region of interest" description="Disordered" evidence="1">
    <location>
        <begin position="22"/>
        <end position="74"/>
    </location>
</feature>
<dbReference type="Proteomes" id="UP000501690">
    <property type="component" value="Linkage Group LG2"/>
</dbReference>
<keyword evidence="3" id="KW-1185">Reference proteome</keyword>
<sequence>MPRFNAYPRHDIFSDFSPSFTISGQPSPSSPLLPTPTVAPVRSVPAAPFPISSTATTYDNPVRANTPPMATDMTTRSALQRARARASVDTTLTLSKVMNSAKLGCGCWLSSELELK</sequence>
<evidence type="ECO:0000256" key="1">
    <source>
        <dbReference type="SAM" id="MobiDB-lite"/>
    </source>
</evidence>
<accession>A0A4D6L3A5</accession>
<reference evidence="2 3" key="1">
    <citation type="submission" date="2019-04" db="EMBL/GenBank/DDBJ databases">
        <title>An improved genome assembly and genetic linkage map for asparagus bean, Vigna unguiculata ssp. sesquipedialis.</title>
        <authorList>
            <person name="Xia Q."/>
            <person name="Zhang R."/>
            <person name="Dong Y."/>
        </authorList>
    </citation>
    <scope>NUCLEOTIDE SEQUENCE [LARGE SCALE GENOMIC DNA]</scope>
    <source>
        <tissue evidence="2">Leaf</tissue>
    </source>
</reference>
<gene>
    <name evidence="2" type="ORF">DEO72_LG2g3321</name>
</gene>
<dbReference type="EMBL" id="CP039346">
    <property type="protein sequence ID" value="QCD82979.1"/>
    <property type="molecule type" value="Genomic_DNA"/>
</dbReference>
<name>A0A4D6L3A5_VIGUN</name>
<evidence type="ECO:0000313" key="2">
    <source>
        <dbReference type="EMBL" id="QCD82979.1"/>
    </source>
</evidence>
<dbReference type="AlphaFoldDB" id="A0A4D6L3A5"/>
<evidence type="ECO:0000313" key="3">
    <source>
        <dbReference type="Proteomes" id="UP000501690"/>
    </source>
</evidence>
<protein>
    <submittedName>
        <fullName evidence="2">Uncharacterized protein</fullName>
    </submittedName>
</protein>
<proteinExistence type="predicted"/>
<organism evidence="2 3">
    <name type="scientific">Vigna unguiculata</name>
    <name type="common">Cowpea</name>
    <dbReference type="NCBI Taxonomy" id="3917"/>
    <lineage>
        <taxon>Eukaryota</taxon>
        <taxon>Viridiplantae</taxon>
        <taxon>Streptophyta</taxon>
        <taxon>Embryophyta</taxon>
        <taxon>Tracheophyta</taxon>
        <taxon>Spermatophyta</taxon>
        <taxon>Magnoliopsida</taxon>
        <taxon>eudicotyledons</taxon>
        <taxon>Gunneridae</taxon>
        <taxon>Pentapetalae</taxon>
        <taxon>rosids</taxon>
        <taxon>fabids</taxon>
        <taxon>Fabales</taxon>
        <taxon>Fabaceae</taxon>
        <taxon>Papilionoideae</taxon>
        <taxon>50 kb inversion clade</taxon>
        <taxon>NPAAA clade</taxon>
        <taxon>indigoferoid/millettioid clade</taxon>
        <taxon>Phaseoleae</taxon>
        <taxon>Vigna</taxon>
    </lineage>
</organism>